<dbReference type="GO" id="GO:0000976">
    <property type="term" value="F:transcription cis-regulatory region binding"/>
    <property type="evidence" value="ECO:0007669"/>
    <property type="project" value="TreeGrafter"/>
</dbReference>
<keyword evidence="2" id="KW-0238">DNA-binding</keyword>
<keyword evidence="1" id="KW-0805">Transcription regulation</keyword>
<dbReference type="InterPro" id="IPR010982">
    <property type="entry name" value="Lambda_DNA-bd_dom_sf"/>
</dbReference>
<feature type="domain" description="HTH lacI-type" evidence="4">
    <location>
        <begin position="2"/>
        <end position="48"/>
    </location>
</feature>
<dbReference type="EMBL" id="FTNC01000010">
    <property type="protein sequence ID" value="SIQ91682.1"/>
    <property type="molecule type" value="Genomic_DNA"/>
</dbReference>
<accession>A0A1N6WNU3</accession>
<evidence type="ECO:0000256" key="1">
    <source>
        <dbReference type="ARBA" id="ARBA00023015"/>
    </source>
</evidence>
<evidence type="ECO:0000256" key="2">
    <source>
        <dbReference type="ARBA" id="ARBA00023125"/>
    </source>
</evidence>
<dbReference type="CDD" id="cd01392">
    <property type="entry name" value="HTH_LacI"/>
    <property type="match status" value="1"/>
</dbReference>
<name>A0A1N6WNU3_9FIRM</name>
<protein>
    <submittedName>
        <fullName evidence="5">Transcriptional regulator, LacI family</fullName>
    </submittedName>
</protein>
<dbReference type="PANTHER" id="PTHR30146:SF109">
    <property type="entry name" value="HTH-TYPE TRANSCRIPTIONAL REGULATOR GALS"/>
    <property type="match status" value="1"/>
</dbReference>
<sequence length="385" mass="43793">MVTIKDIAEAAEVSTATVSRVINNKGNVSAAKEKIIKQKIKELGYYKNKKKKSSQPGIKDVAQAAEVSTATVSRVINGDAYVSEEVKEKVLDSIKSLGYTPNVNARNLRKKQTNLIGVIIPDILNTVFGRTLRAIEKIADQNNLDLLIFNYASKYSRLENFFNILERRRADGLIFISGEYNKKEEELIKNFDLPLIQIFRDRNHENLTIPNLNINNYQMAYEVVNLLYKNNYRKIAFISGSPLEEHKSSRLLAYEKAMTDLDLEIKEGFVQKGEYDLDSGYQALKRIIENYSVPEAVFAANDEMALGAMRYAQDINLKIPEDIALIGIDNIDISKDSVPELSTVDQPYFEIGKKSVELLLRLIKGQKLEKDEYLFEHQILLRESV</sequence>
<dbReference type="Pfam" id="PF13377">
    <property type="entry name" value="Peripla_BP_3"/>
    <property type="match status" value="1"/>
</dbReference>
<evidence type="ECO:0000256" key="3">
    <source>
        <dbReference type="ARBA" id="ARBA00023163"/>
    </source>
</evidence>
<keyword evidence="3" id="KW-0804">Transcription</keyword>
<evidence type="ECO:0000313" key="5">
    <source>
        <dbReference type="EMBL" id="SIQ91682.1"/>
    </source>
</evidence>
<gene>
    <name evidence="5" type="ORF">SAMN05421834_11019</name>
</gene>
<dbReference type="InterPro" id="IPR028082">
    <property type="entry name" value="Peripla_BP_I"/>
</dbReference>
<dbReference type="Pfam" id="PF00356">
    <property type="entry name" value="LacI"/>
    <property type="match status" value="2"/>
</dbReference>
<dbReference type="SUPFAM" id="SSF53822">
    <property type="entry name" value="Periplasmic binding protein-like I"/>
    <property type="match status" value="1"/>
</dbReference>
<evidence type="ECO:0000259" key="4">
    <source>
        <dbReference type="PROSITE" id="PS50932"/>
    </source>
</evidence>
<dbReference type="InterPro" id="IPR000843">
    <property type="entry name" value="HTH_LacI"/>
</dbReference>
<dbReference type="STRING" id="56779.SAMN05421834_11019"/>
<dbReference type="Proteomes" id="UP000185669">
    <property type="component" value="Unassembled WGS sequence"/>
</dbReference>
<dbReference type="OrthoDB" id="9775106at2"/>
<dbReference type="SUPFAM" id="SSF47413">
    <property type="entry name" value="lambda repressor-like DNA-binding domains"/>
    <property type="match status" value="2"/>
</dbReference>
<feature type="domain" description="HTH lacI-type" evidence="4">
    <location>
        <begin position="56"/>
        <end position="110"/>
    </location>
</feature>
<dbReference type="PROSITE" id="PS50932">
    <property type="entry name" value="HTH_LACI_2"/>
    <property type="match status" value="2"/>
</dbReference>
<dbReference type="GO" id="GO:0003700">
    <property type="term" value="F:DNA-binding transcription factor activity"/>
    <property type="evidence" value="ECO:0007669"/>
    <property type="project" value="TreeGrafter"/>
</dbReference>
<dbReference type="Gene3D" id="3.40.50.2300">
    <property type="match status" value="2"/>
</dbReference>
<reference evidence="6" key="1">
    <citation type="submission" date="2017-01" db="EMBL/GenBank/DDBJ databases">
        <authorList>
            <person name="Varghese N."/>
            <person name="Submissions S."/>
        </authorList>
    </citation>
    <scope>NUCLEOTIDE SEQUENCE [LARGE SCALE GENOMIC DNA]</scope>
    <source>
        <strain evidence="6">ATCC 700103</strain>
    </source>
</reference>
<dbReference type="RefSeq" id="WP_084566135.1">
    <property type="nucleotide sequence ID" value="NZ_FTNC01000010.1"/>
</dbReference>
<dbReference type="SMART" id="SM00354">
    <property type="entry name" value="HTH_LACI"/>
    <property type="match status" value="2"/>
</dbReference>
<dbReference type="AlphaFoldDB" id="A0A1N6WNU3"/>
<keyword evidence="6" id="KW-1185">Reference proteome</keyword>
<dbReference type="CDD" id="cd19975">
    <property type="entry name" value="PBP1_CcpA-like"/>
    <property type="match status" value="1"/>
</dbReference>
<proteinExistence type="predicted"/>
<dbReference type="Gene3D" id="1.10.260.40">
    <property type="entry name" value="lambda repressor-like DNA-binding domains"/>
    <property type="match status" value="2"/>
</dbReference>
<organism evidence="5 6">
    <name type="scientific">Halanaerobium kushneri</name>
    <dbReference type="NCBI Taxonomy" id="56779"/>
    <lineage>
        <taxon>Bacteria</taxon>
        <taxon>Bacillati</taxon>
        <taxon>Bacillota</taxon>
        <taxon>Clostridia</taxon>
        <taxon>Halanaerobiales</taxon>
        <taxon>Halanaerobiaceae</taxon>
        <taxon>Halanaerobium</taxon>
    </lineage>
</organism>
<dbReference type="InterPro" id="IPR046335">
    <property type="entry name" value="LacI/GalR-like_sensor"/>
</dbReference>
<dbReference type="PROSITE" id="PS00356">
    <property type="entry name" value="HTH_LACI_1"/>
    <property type="match status" value="2"/>
</dbReference>
<evidence type="ECO:0000313" key="6">
    <source>
        <dbReference type="Proteomes" id="UP000185669"/>
    </source>
</evidence>
<dbReference type="PANTHER" id="PTHR30146">
    <property type="entry name" value="LACI-RELATED TRANSCRIPTIONAL REPRESSOR"/>
    <property type="match status" value="1"/>
</dbReference>
<dbReference type="PRINTS" id="PR00036">
    <property type="entry name" value="HTHLACI"/>
</dbReference>